<evidence type="ECO:0000313" key="3">
    <source>
        <dbReference type="Proteomes" id="UP000178953"/>
    </source>
</evidence>
<organism evidence="2 3">
    <name type="scientific">Mycolicibacterium grossiae</name>
    <dbReference type="NCBI Taxonomy" id="1552759"/>
    <lineage>
        <taxon>Bacteria</taxon>
        <taxon>Bacillati</taxon>
        <taxon>Actinomycetota</taxon>
        <taxon>Actinomycetes</taxon>
        <taxon>Mycobacteriales</taxon>
        <taxon>Mycobacteriaceae</taxon>
        <taxon>Mycolicibacterium</taxon>
    </lineage>
</organism>
<dbReference type="GO" id="GO:0004672">
    <property type="term" value="F:protein kinase activity"/>
    <property type="evidence" value="ECO:0007669"/>
    <property type="project" value="InterPro"/>
</dbReference>
<dbReference type="AlphaFoldDB" id="A0A1E8PX60"/>
<dbReference type="PROSITE" id="PS50011">
    <property type="entry name" value="PROTEIN_KINASE_DOM"/>
    <property type="match status" value="1"/>
</dbReference>
<sequence>MDLQQRIANRGTVTARLTSLTDRDIRALLDGVPSRMGIGGATQTVAIAGRPVFVKTIRLSDREVDAGPGDTRNLFNLPHWYHYGVGEGSTGFNAWREVAAHEMADDWVTHGHNPGFPMLYHWRIVKDPAPYEIAEQDITRAVTFWQDSPQIEHRLRALAASATLIALFIEHVPITLSSWLPRQLTTNTQLIDAVVTKAAEQLFAAATHLRSRGVVHFDTHLDNVMTTGEDVILSDFGLLAADVFQLDSDERNMLTTNTDHDVAYCAAALTNAILGEVIEFTDARARNDWVRACARTGDTPGIPGSLVSMIRRLAPTAAVANDFYWQLHEGNVGTPFPSEALAATINDMQFG</sequence>
<dbReference type="GO" id="GO:0005524">
    <property type="term" value="F:ATP binding"/>
    <property type="evidence" value="ECO:0007669"/>
    <property type="project" value="InterPro"/>
</dbReference>
<proteinExistence type="predicted"/>
<evidence type="ECO:0000259" key="1">
    <source>
        <dbReference type="PROSITE" id="PS50011"/>
    </source>
</evidence>
<gene>
    <name evidence="2" type="ORF">BEL07_25570</name>
</gene>
<protein>
    <recommendedName>
        <fullName evidence="1">Protein kinase domain-containing protein</fullName>
    </recommendedName>
</protein>
<comment type="caution">
    <text evidence="2">The sequence shown here is derived from an EMBL/GenBank/DDBJ whole genome shotgun (WGS) entry which is preliminary data.</text>
</comment>
<dbReference type="Proteomes" id="UP000178953">
    <property type="component" value="Unassembled WGS sequence"/>
</dbReference>
<name>A0A1E8PX60_9MYCO</name>
<dbReference type="SUPFAM" id="SSF56112">
    <property type="entry name" value="Protein kinase-like (PK-like)"/>
    <property type="match status" value="1"/>
</dbReference>
<reference evidence="2 3" key="1">
    <citation type="submission" date="2016-09" db="EMBL/GenBank/DDBJ databases">
        <title>genome sequence of Mycobacterium sp. 739 SCH.</title>
        <authorList>
            <person name="Greninger A.L."/>
            <person name="Qin X."/>
            <person name="Jerome K."/>
            <person name="Vora S."/>
            <person name="Quinn K."/>
        </authorList>
    </citation>
    <scope>NUCLEOTIDE SEQUENCE [LARGE SCALE GENOMIC DNA]</scope>
    <source>
        <strain evidence="2 3">SCH</strain>
    </source>
</reference>
<dbReference type="RefSeq" id="WP_070355866.1">
    <property type="nucleotide sequence ID" value="NZ_MCHX01000088.1"/>
</dbReference>
<feature type="domain" description="Protein kinase" evidence="1">
    <location>
        <begin position="42"/>
        <end position="351"/>
    </location>
</feature>
<dbReference type="Gene3D" id="1.10.510.10">
    <property type="entry name" value="Transferase(Phosphotransferase) domain 1"/>
    <property type="match status" value="1"/>
</dbReference>
<dbReference type="InterPro" id="IPR000719">
    <property type="entry name" value="Prot_kinase_dom"/>
</dbReference>
<accession>A0A1E8PX60</accession>
<dbReference type="EMBL" id="MCHX01000088">
    <property type="protein sequence ID" value="OFJ50903.1"/>
    <property type="molecule type" value="Genomic_DNA"/>
</dbReference>
<keyword evidence="3" id="KW-1185">Reference proteome</keyword>
<dbReference type="InterPro" id="IPR011009">
    <property type="entry name" value="Kinase-like_dom_sf"/>
</dbReference>
<evidence type="ECO:0000313" key="2">
    <source>
        <dbReference type="EMBL" id="OFJ50903.1"/>
    </source>
</evidence>